<dbReference type="InterPro" id="IPR052384">
    <property type="entry name" value="TMTC_O-mannosyltransferase"/>
</dbReference>
<name>U4U7M8_DENPD</name>
<dbReference type="Pfam" id="PF13181">
    <property type="entry name" value="TPR_8"/>
    <property type="match status" value="2"/>
</dbReference>
<dbReference type="SUPFAM" id="SSF48452">
    <property type="entry name" value="TPR-like"/>
    <property type="match status" value="1"/>
</dbReference>
<dbReference type="GO" id="GO:0005789">
    <property type="term" value="C:endoplasmic reticulum membrane"/>
    <property type="evidence" value="ECO:0007669"/>
    <property type="project" value="TreeGrafter"/>
</dbReference>
<reference evidence="1 2" key="1">
    <citation type="journal article" date="2013" name="Genome Biol.">
        <title>Draft genome of the mountain pine beetle, Dendroctonus ponderosae Hopkins, a major forest pest.</title>
        <authorList>
            <person name="Keeling C.I."/>
            <person name="Yuen M.M."/>
            <person name="Liao N.Y."/>
            <person name="Docking T.R."/>
            <person name="Chan S.K."/>
            <person name="Taylor G.A."/>
            <person name="Palmquist D.L."/>
            <person name="Jackman S.D."/>
            <person name="Nguyen A."/>
            <person name="Li M."/>
            <person name="Henderson H."/>
            <person name="Janes J.K."/>
            <person name="Zhao Y."/>
            <person name="Pandoh P."/>
            <person name="Moore R."/>
            <person name="Sperling F.A."/>
            <person name="Huber D.P."/>
            <person name="Birol I."/>
            <person name="Jones S.J."/>
            <person name="Bohlmann J."/>
        </authorList>
    </citation>
    <scope>NUCLEOTIDE SEQUENCE</scope>
</reference>
<organism evidence="1 2">
    <name type="scientific">Dendroctonus ponderosae</name>
    <name type="common">Mountain pine beetle</name>
    <dbReference type="NCBI Taxonomy" id="77166"/>
    <lineage>
        <taxon>Eukaryota</taxon>
        <taxon>Metazoa</taxon>
        <taxon>Ecdysozoa</taxon>
        <taxon>Arthropoda</taxon>
        <taxon>Hexapoda</taxon>
        <taxon>Insecta</taxon>
        <taxon>Pterygota</taxon>
        <taxon>Neoptera</taxon>
        <taxon>Endopterygota</taxon>
        <taxon>Coleoptera</taxon>
        <taxon>Polyphaga</taxon>
        <taxon>Cucujiformia</taxon>
        <taxon>Curculionidae</taxon>
        <taxon>Scolytinae</taxon>
        <taxon>Dendroctonus</taxon>
    </lineage>
</organism>
<dbReference type="InterPro" id="IPR019734">
    <property type="entry name" value="TPR_rpt"/>
</dbReference>
<evidence type="ECO:0000313" key="2">
    <source>
        <dbReference type="Proteomes" id="UP000030742"/>
    </source>
</evidence>
<dbReference type="EMBL" id="KB632142">
    <property type="protein sequence ID" value="ERL89072.1"/>
    <property type="molecule type" value="Genomic_DNA"/>
</dbReference>
<dbReference type="OrthoDB" id="1658288at2759"/>
<dbReference type="PANTHER" id="PTHR44216:SF3">
    <property type="entry name" value="PROTEIN O-MANNOSYL-TRANSFERASE TMTC2"/>
    <property type="match status" value="1"/>
</dbReference>
<dbReference type="STRING" id="77166.U4U7M8"/>
<dbReference type="Gene3D" id="1.25.40.10">
    <property type="entry name" value="Tetratricopeptide repeat domain"/>
    <property type="match status" value="1"/>
</dbReference>
<sequence>MKRDEEAEKWYRAALDAEPDHVPAHITYGKLLAKNVSRSAEAEQWFRRAQRLAPKDASVYHHYGKFL</sequence>
<dbReference type="GO" id="GO:0035269">
    <property type="term" value="P:protein O-linked glycosylation via mannose"/>
    <property type="evidence" value="ECO:0007669"/>
    <property type="project" value="TreeGrafter"/>
</dbReference>
<gene>
    <name evidence="1" type="ORF">D910_06449</name>
</gene>
<proteinExistence type="predicted"/>
<dbReference type="AlphaFoldDB" id="U4U7M8"/>
<dbReference type="PANTHER" id="PTHR44216">
    <property type="entry name" value="PROTEIN O-MANNOSYL-TRANSFERASE TMTC2"/>
    <property type="match status" value="1"/>
</dbReference>
<evidence type="ECO:0000313" key="1">
    <source>
        <dbReference type="EMBL" id="ERL89072.1"/>
    </source>
</evidence>
<dbReference type="Proteomes" id="UP000030742">
    <property type="component" value="Unassembled WGS sequence"/>
</dbReference>
<dbReference type="InterPro" id="IPR011990">
    <property type="entry name" value="TPR-like_helical_dom_sf"/>
</dbReference>
<accession>U4U7M8</accession>
<dbReference type="GO" id="GO:0000030">
    <property type="term" value="F:mannosyltransferase activity"/>
    <property type="evidence" value="ECO:0007669"/>
    <property type="project" value="TreeGrafter"/>
</dbReference>
<protein>
    <submittedName>
        <fullName evidence="1">Uncharacterized protein</fullName>
    </submittedName>
</protein>